<accession>A0A2H1YH38</accession>
<feature type="coiled-coil region" evidence="1">
    <location>
        <begin position="754"/>
        <end position="809"/>
    </location>
</feature>
<organism evidence="2 3">
    <name type="scientific">Tenacibaculum piscium</name>
    <dbReference type="NCBI Taxonomy" id="1458515"/>
    <lineage>
        <taxon>Bacteria</taxon>
        <taxon>Pseudomonadati</taxon>
        <taxon>Bacteroidota</taxon>
        <taxon>Flavobacteriia</taxon>
        <taxon>Flavobacteriales</taxon>
        <taxon>Flavobacteriaceae</taxon>
        <taxon>Tenacibaculum</taxon>
    </lineage>
</organism>
<evidence type="ECO:0000313" key="2">
    <source>
        <dbReference type="EMBL" id="SOS74824.1"/>
    </source>
</evidence>
<sequence>MKYLNKIIFINSASVKYAEIGLNGNVHLIGTQGVGKSTLLRAILFFYNANKNKLGIPSKKKRFDDYYFEYQNSYIIYEVIKDNIPFSILAYKVNGKVAFRFFKSEYKRTLFIDQNGKAENWEGIRRNFGKDIHYTKIISSYEEYRKILYGDNKSLNSEFKQYALMDSKQYQNIPRTIQNVLLNANLEAKDIKDTIISSISENEFKIDIENYSKTHLKDFETQIKDINLWFKKNRKGEITIRNQANAIINTYQTLSYLKKDILKLTVDLANRLQYIKNENPNLSVSLSNEKNKLSVLSDKKENLKNVHKKREQDIISDIKVLDNKIKEAKHELIKYENQNIYTLIEKVAQKDTLTNEKEAKINEKQLLTSQFSGITEKYKHLISQNKNQYNQFENDKNADINLAKSTFSDEKSAIDIFYNDVIAKIKLANQEEITKNNNELKLLIDNENNIKRKKAELKHKIFFDDEIKNCKNVKTTLKKEISDAKTEISNANKEIKIVRKEWELEEAKINEKVKNILEKKQENQQKNSNEITPIQNNLKENKSSLYGWLNDTIPNWKNTIGKVIDEKNVLFQTNLNPKKLELTKNLDQNNTNFFGIELNLNAIDNHIKTVEEYQEEIENLTQKNVDIQNEIDKINEDKNNDLKNLKIKFRKKLSALNDSISENEYIISINNQKLKTTKITLDEWIEKSASEKTKILQEKEESLAKIYSEKDTFTTNLERIEKAITREISIKKNKKKTQIDSIENIKNTAIQKCKNAISKEKTTSDNRIKELEKQQNSELETKGADNKRISEIEKRVSEIENNLTFIKENETSVIEYQKDKRELFDKVPEFKISKADFVKKQNSLVKEQKIEQHKFDEKVKHQQEKVQIIDTKIKEFNTDLEKFNTFKTTDIFLTIEDSFSKKNQENNTEINISKITISAVLIIEELTQKYYGSIQKFKDLQQNINLFTGNFEEQNIFKFKINFNEDAEFYDFAMTLKEFINEDKIKEFEKRVNEHFASIIEQIARDTKEILSKETEIEKIIRKINTDFRTKNFVEAIKNMEMRTQESSNIIVKLLIEIKNFNDENSNLLGKENLFTTNESGNKNNKAIDLLKQLVKEINKSKKSSLTLSESFDLQFRIVENDNDSGWVEKLSNVGSEGTDVLAKAMINISLLNVFKNNASKKDENFKLHCMMDEIGRLHPNNIKGILGFANQRNILLINGSPTSQNATNYKYTYRLSKEQSKNDHKKYITKITQLVKVTAKVLN</sequence>
<keyword evidence="3" id="KW-1185">Reference proteome</keyword>
<protein>
    <submittedName>
        <fullName evidence="2">DNA-binding protein</fullName>
    </submittedName>
</protein>
<dbReference type="Proteomes" id="UP000234211">
    <property type="component" value="Unassembled WGS sequence"/>
</dbReference>
<proteinExistence type="predicted"/>
<dbReference type="SUPFAM" id="SSF52540">
    <property type="entry name" value="P-loop containing nucleoside triphosphate hydrolases"/>
    <property type="match status" value="1"/>
</dbReference>
<feature type="coiled-coil region" evidence="1">
    <location>
        <begin position="286"/>
        <end position="370"/>
    </location>
</feature>
<keyword evidence="1" id="KW-0175">Coiled coil</keyword>
<reference evidence="3" key="1">
    <citation type="submission" date="2017-11" db="EMBL/GenBank/DDBJ databases">
        <authorList>
            <person name="Duchaud E."/>
        </authorList>
    </citation>
    <scope>NUCLEOTIDE SEQUENCE [LARGE SCALE GENOMIC DNA]</scope>
    <source>
        <strain evidence="3">Tenacibaculum sp. TNO020</strain>
    </source>
</reference>
<keyword evidence="2" id="KW-0238">DNA-binding</keyword>
<name>A0A2H1YH38_9FLAO</name>
<evidence type="ECO:0000313" key="3">
    <source>
        <dbReference type="Proteomes" id="UP000234211"/>
    </source>
</evidence>
<dbReference type="Pfam" id="PF12128">
    <property type="entry name" value="DUF3584"/>
    <property type="match status" value="1"/>
</dbReference>
<feature type="coiled-coil region" evidence="1">
    <location>
        <begin position="440"/>
        <end position="530"/>
    </location>
</feature>
<dbReference type="InterPro" id="IPR021979">
    <property type="entry name" value="DUF3584"/>
</dbReference>
<dbReference type="InterPro" id="IPR027417">
    <property type="entry name" value="P-loop_NTPase"/>
</dbReference>
<dbReference type="AlphaFoldDB" id="A0A2H1YH38"/>
<dbReference type="GO" id="GO:0003677">
    <property type="term" value="F:DNA binding"/>
    <property type="evidence" value="ECO:0007669"/>
    <property type="project" value="UniProtKB-KW"/>
</dbReference>
<dbReference type="EMBL" id="OENF01000034">
    <property type="protein sequence ID" value="SOS74824.1"/>
    <property type="molecule type" value="Genomic_DNA"/>
</dbReference>
<gene>
    <name evidence="2" type="ORF">TNO020_40043</name>
</gene>
<dbReference type="RefSeq" id="WP_101917361.1">
    <property type="nucleotide sequence ID" value="NZ_OENF01000034.1"/>
</dbReference>
<evidence type="ECO:0000256" key="1">
    <source>
        <dbReference type="SAM" id="Coils"/>
    </source>
</evidence>
<dbReference type="OrthoDB" id="9810371at2"/>
<feature type="coiled-coil region" evidence="1">
    <location>
        <begin position="603"/>
        <end position="637"/>
    </location>
</feature>